<dbReference type="PANTHER" id="PTHR46889:SF6">
    <property type="entry name" value="TRANSPOSASE INSF FOR INSERTION SEQUENCE IS3B"/>
    <property type="match status" value="1"/>
</dbReference>
<reference evidence="6" key="1">
    <citation type="journal article" date="2019" name="Int. J. Syst. Evol. Microbiol.">
        <title>The Global Catalogue of Microorganisms (GCM) 10K type strain sequencing project: providing services to taxonomists for standard genome sequencing and annotation.</title>
        <authorList>
            <consortium name="The Broad Institute Genomics Platform"/>
            <consortium name="The Broad Institute Genome Sequencing Center for Infectious Disease"/>
            <person name="Wu L."/>
            <person name="Ma J."/>
        </authorList>
    </citation>
    <scope>NUCLEOTIDE SEQUENCE [LARGE SCALE GENOMIC DNA]</scope>
    <source>
        <strain evidence="6">CGMCC 1.13718</strain>
    </source>
</reference>
<dbReference type="PANTHER" id="PTHR46889">
    <property type="entry name" value="TRANSPOSASE INSF FOR INSERTION SEQUENCE IS3B-RELATED"/>
    <property type="match status" value="1"/>
</dbReference>
<evidence type="ECO:0000313" key="6">
    <source>
        <dbReference type="Proteomes" id="UP001596425"/>
    </source>
</evidence>
<dbReference type="Proteomes" id="UP001596425">
    <property type="component" value="Unassembled WGS sequence"/>
</dbReference>
<keyword evidence="6" id="KW-1185">Reference proteome</keyword>
<protein>
    <submittedName>
        <fullName evidence="5">IS3 family transposase</fullName>
    </submittedName>
</protein>
<dbReference type="RefSeq" id="WP_226864973.1">
    <property type="nucleotide sequence ID" value="NZ_JACZFR010000028.1"/>
</dbReference>
<dbReference type="InterPro" id="IPR036397">
    <property type="entry name" value="RNaseH_sf"/>
</dbReference>
<organism evidence="5 6">
    <name type="scientific">Microbulbifer taiwanensis</name>
    <dbReference type="NCBI Taxonomy" id="986746"/>
    <lineage>
        <taxon>Bacteria</taxon>
        <taxon>Pseudomonadati</taxon>
        <taxon>Pseudomonadota</taxon>
        <taxon>Gammaproteobacteria</taxon>
        <taxon>Cellvibrionales</taxon>
        <taxon>Microbulbiferaceae</taxon>
        <taxon>Microbulbifer</taxon>
    </lineage>
</organism>
<name>A0ABW1YI10_9GAMM</name>
<dbReference type="Pfam" id="PF00665">
    <property type="entry name" value="rve"/>
    <property type="match status" value="1"/>
</dbReference>
<comment type="function">
    <text evidence="2">Involved in the transposition of the insertion sequence IS3.</text>
</comment>
<feature type="domain" description="Integrase catalytic" evidence="4">
    <location>
        <begin position="118"/>
        <end position="178"/>
    </location>
</feature>
<evidence type="ECO:0000313" key="5">
    <source>
        <dbReference type="EMBL" id="MFC6632374.1"/>
    </source>
</evidence>
<comment type="caution">
    <text evidence="5">The sequence shown here is derived from an EMBL/GenBank/DDBJ whole genome shotgun (WGS) entry which is preliminary data.</text>
</comment>
<evidence type="ECO:0000259" key="4">
    <source>
        <dbReference type="PROSITE" id="PS50994"/>
    </source>
</evidence>
<dbReference type="InterPro" id="IPR001584">
    <property type="entry name" value="Integrase_cat-core"/>
</dbReference>
<comment type="similarity">
    <text evidence="3">Belongs to the transposase IS3/IS150/IS904 family.</text>
</comment>
<dbReference type="EMBL" id="JBHSVR010000001">
    <property type="protein sequence ID" value="MFC6632374.1"/>
    <property type="molecule type" value="Genomic_DNA"/>
</dbReference>
<evidence type="ECO:0000256" key="2">
    <source>
        <dbReference type="ARBA" id="ARBA00037276"/>
    </source>
</evidence>
<proteinExistence type="inferred from homology"/>
<dbReference type="InterPro" id="IPR025948">
    <property type="entry name" value="HTH-like_dom"/>
</dbReference>
<dbReference type="SUPFAM" id="SSF53098">
    <property type="entry name" value="Ribonuclease H-like"/>
    <property type="match status" value="1"/>
</dbReference>
<keyword evidence="1" id="KW-0238">DNA-binding</keyword>
<dbReference type="Gene3D" id="3.30.420.10">
    <property type="entry name" value="Ribonuclease H-like superfamily/Ribonuclease H"/>
    <property type="match status" value="1"/>
</dbReference>
<dbReference type="NCBIfam" id="NF033516">
    <property type="entry name" value="transpos_IS3"/>
    <property type="match status" value="1"/>
</dbReference>
<sequence>MIEQYRDDFPLTVMCRLLKVSVSGHYKWEKRPQCASACRRERLEAKVVETYAEFKVRYGAPRVAEELNAVGIKCSVNFVVKIMRLRGIRARNGKGFKYSPPAEAMSNVAENLLSRQFIAEKPNEKWTTDIAYIWVRDRWLYLATVMDLYSRAIVGWALDASMTEQLVTDALKMAFQRR</sequence>
<evidence type="ECO:0000256" key="1">
    <source>
        <dbReference type="ARBA" id="ARBA00023125"/>
    </source>
</evidence>
<dbReference type="InterPro" id="IPR048020">
    <property type="entry name" value="Transpos_IS3"/>
</dbReference>
<dbReference type="InterPro" id="IPR050900">
    <property type="entry name" value="Transposase_IS3/IS150/IS904"/>
</dbReference>
<accession>A0ABW1YI10</accession>
<dbReference type="PROSITE" id="PS50994">
    <property type="entry name" value="INTEGRASE"/>
    <property type="match status" value="1"/>
</dbReference>
<dbReference type="Pfam" id="PF13276">
    <property type="entry name" value="HTH_21"/>
    <property type="match status" value="1"/>
</dbReference>
<dbReference type="InterPro" id="IPR012337">
    <property type="entry name" value="RNaseH-like_sf"/>
</dbReference>
<evidence type="ECO:0000256" key="3">
    <source>
        <dbReference type="ARBA" id="ARBA00043964"/>
    </source>
</evidence>
<gene>
    <name evidence="5" type="ORF">ACFQBM_03730</name>
</gene>